<evidence type="ECO:0000313" key="1">
    <source>
        <dbReference type="EMBL" id="PON66045.1"/>
    </source>
</evidence>
<protein>
    <submittedName>
        <fullName evidence="1">Uncharacterized protein</fullName>
    </submittedName>
</protein>
<keyword evidence="2" id="KW-1185">Reference proteome</keyword>
<reference evidence="2" key="1">
    <citation type="submission" date="2016-06" db="EMBL/GenBank/DDBJ databases">
        <title>Parallel loss of symbiosis genes in relatives of nitrogen-fixing non-legume Parasponia.</title>
        <authorList>
            <person name="Van Velzen R."/>
            <person name="Holmer R."/>
            <person name="Bu F."/>
            <person name="Rutten L."/>
            <person name="Van Zeijl A."/>
            <person name="Liu W."/>
            <person name="Santuari L."/>
            <person name="Cao Q."/>
            <person name="Sharma T."/>
            <person name="Shen D."/>
            <person name="Roswanjaya Y."/>
            <person name="Wardhani T."/>
            <person name="Kalhor M.S."/>
            <person name="Jansen J."/>
            <person name="Van den Hoogen J."/>
            <person name="Gungor B."/>
            <person name="Hartog M."/>
            <person name="Hontelez J."/>
            <person name="Verver J."/>
            <person name="Yang W.-C."/>
            <person name="Schijlen E."/>
            <person name="Repin R."/>
            <person name="Schilthuizen M."/>
            <person name="Schranz E."/>
            <person name="Heidstra R."/>
            <person name="Miyata K."/>
            <person name="Fedorova E."/>
            <person name="Kohlen W."/>
            <person name="Bisseling T."/>
            <person name="Smit S."/>
            <person name="Geurts R."/>
        </authorList>
    </citation>
    <scope>NUCLEOTIDE SEQUENCE [LARGE SCALE GENOMIC DNA]</scope>
    <source>
        <strain evidence="2">cv. WU1-14</strain>
    </source>
</reference>
<dbReference type="Proteomes" id="UP000237105">
    <property type="component" value="Unassembled WGS sequence"/>
</dbReference>
<name>A0A2P5CYH8_PARAD</name>
<accession>A0A2P5CYH8</accession>
<sequence>MPPAPKNSTWMLYINRSTNTSGSGIRIILQTPAELKIERALRLRFKVCDELAGTHQNDNALSATDKSQA</sequence>
<proteinExistence type="predicted"/>
<organism evidence="1 2">
    <name type="scientific">Parasponia andersonii</name>
    <name type="common">Sponia andersonii</name>
    <dbReference type="NCBI Taxonomy" id="3476"/>
    <lineage>
        <taxon>Eukaryota</taxon>
        <taxon>Viridiplantae</taxon>
        <taxon>Streptophyta</taxon>
        <taxon>Embryophyta</taxon>
        <taxon>Tracheophyta</taxon>
        <taxon>Spermatophyta</taxon>
        <taxon>Magnoliopsida</taxon>
        <taxon>eudicotyledons</taxon>
        <taxon>Gunneridae</taxon>
        <taxon>Pentapetalae</taxon>
        <taxon>rosids</taxon>
        <taxon>fabids</taxon>
        <taxon>Rosales</taxon>
        <taxon>Cannabaceae</taxon>
        <taxon>Parasponia</taxon>
    </lineage>
</organism>
<dbReference type="AlphaFoldDB" id="A0A2P5CYH8"/>
<gene>
    <name evidence="1" type="ORF">PanWU01x14_112720</name>
</gene>
<dbReference type="EMBL" id="JXTB01000083">
    <property type="protein sequence ID" value="PON66045.1"/>
    <property type="molecule type" value="Genomic_DNA"/>
</dbReference>
<comment type="caution">
    <text evidence="1">The sequence shown here is derived from an EMBL/GenBank/DDBJ whole genome shotgun (WGS) entry which is preliminary data.</text>
</comment>
<evidence type="ECO:0000313" key="2">
    <source>
        <dbReference type="Proteomes" id="UP000237105"/>
    </source>
</evidence>